<feature type="compositionally biased region" description="Polar residues" evidence="8">
    <location>
        <begin position="25"/>
        <end position="35"/>
    </location>
</feature>
<dbReference type="Pfam" id="PF01699">
    <property type="entry name" value="Na_Ca_ex"/>
    <property type="match status" value="2"/>
</dbReference>
<comment type="similarity">
    <text evidence="2">Belongs to the Ca(2+):cation antiporter (CaCA) (TC 2.A.19) family.</text>
</comment>
<proteinExistence type="inferred from homology"/>
<keyword evidence="6" id="KW-0406">Ion transport</keyword>
<organism evidence="11 12">
    <name type="scientific">Schizothecium vesticola</name>
    <dbReference type="NCBI Taxonomy" id="314040"/>
    <lineage>
        <taxon>Eukaryota</taxon>
        <taxon>Fungi</taxon>
        <taxon>Dikarya</taxon>
        <taxon>Ascomycota</taxon>
        <taxon>Pezizomycotina</taxon>
        <taxon>Sordariomycetes</taxon>
        <taxon>Sordariomycetidae</taxon>
        <taxon>Sordariales</taxon>
        <taxon>Schizotheciaceae</taxon>
        <taxon>Schizothecium</taxon>
    </lineage>
</organism>
<comment type="caution">
    <text evidence="11">The sequence shown here is derived from an EMBL/GenBank/DDBJ whole genome shotgun (WGS) entry which is preliminary data.</text>
</comment>
<keyword evidence="5 9" id="KW-1133">Transmembrane helix</keyword>
<feature type="compositionally biased region" description="Low complexity" evidence="8">
    <location>
        <begin position="332"/>
        <end position="346"/>
    </location>
</feature>
<dbReference type="InterPro" id="IPR004713">
    <property type="entry name" value="CaH_exchang"/>
</dbReference>
<sequence length="767" mass="82196">MKETSTQPSLPDRIRSWARTHGGTRPSTNDSNLLPISNPPPANTGTGHAPDVPSALHSVYQDKSGLSDGPPKTEGNNGGGLPTAATSSQAAEPGPVVTGDAAEPVKKNVAARFWQTFKVIMFYSKLNLLLVFVPVGIIVGKIPGIPPGVIFAMNAIAIIPLAGLLSFATETVARKLGDSLGALLNVTFGNAVELIIFIIALVKNEIRIVQASLLGSILANLLLILGMSFLLGGLRFREQIYNSTVTQMSACLLSLSVISLVLPTAFHASFKDNAKADTESLKISRGTSVILLLVYIIYLLFQLRSHAYMYESTPQHIIDEEATPGPVANWLDSSSSDDSSSSSSDSSDSERSRETVSKRVKRVMRGNRRRKSSVVSVDASDLPAGPTRTPSFGTDTSPGTEEGNPEASSSRPVPRPAGSAIGTHEDDAEATEDEKHRHKKRRHRYSRKHRKHKRKSRNEETHARVDGQTIEEKVEPEATVVPGEPRRVDFAVSGSVRNGETTVHGSGLSSNPASLFALRGMSFRPVAKSLAPTVFGQSPELLTPAVSPGPVPRVRYGIRRTNSLPDRLNSQYRASGAMMPSQIPTTLADIATGAIREKADDHPEVMSRTSAIMLLLVSTALVAVCAEFMVDSINGLVETTGVGEIFIGLIVLPIVGNAAEHVTAITVAMKNKMDLAIGVAVGSSIQIALFITPLIVIIGWAMGREMTLYFTLFETVCLFVSAFITNFLILDGRSNYLEGALLVATYVIIGVIAFFYPVPEDASSWGA</sequence>
<feature type="domain" description="Sodium/calcium exchanger membrane region" evidence="10">
    <location>
        <begin position="611"/>
        <end position="754"/>
    </location>
</feature>
<evidence type="ECO:0000256" key="3">
    <source>
        <dbReference type="ARBA" id="ARBA00022448"/>
    </source>
</evidence>
<feature type="transmembrane region" description="Helical" evidence="9">
    <location>
        <begin position="736"/>
        <end position="756"/>
    </location>
</feature>
<feature type="transmembrane region" description="Helical" evidence="9">
    <location>
        <begin position="122"/>
        <end position="142"/>
    </location>
</feature>
<dbReference type="GO" id="GO:0000329">
    <property type="term" value="C:fungal-type vacuole membrane"/>
    <property type="evidence" value="ECO:0007669"/>
    <property type="project" value="TreeGrafter"/>
</dbReference>
<keyword evidence="12" id="KW-1185">Reference proteome</keyword>
<dbReference type="Proteomes" id="UP001172155">
    <property type="component" value="Unassembled WGS sequence"/>
</dbReference>
<feature type="transmembrane region" description="Helical" evidence="9">
    <location>
        <begin position="675"/>
        <end position="702"/>
    </location>
</feature>
<evidence type="ECO:0000256" key="1">
    <source>
        <dbReference type="ARBA" id="ARBA00004127"/>
    </source>
</evidence>
<dbReference type="EMBL" id="JAUKUD010000004">
    <property type="protein sequence ID" value="KAK0745783.1"/>
    <property type="molecule type" value="Genomic_DNA"/>
</dbReference>
<dbReference type="FunFam" id="1.20.1420.30:FF:000011">
    <property type="entry name" value="Vacuolar calcium ion transporter"/>
    <property type="match status" value="1"/>
</dbReference>
<feature type="transmembrane region" description="Helical" evidence="9">
    <location>
        <begin position="283"/>
        <end position="301"/>
    </location>
</feature>
<feature type="region of interest" description="Disordered" evidence="8">
    <location>
        <begin position="1"/>
        <end position="100"/>
    </location>
</feature>
<gene>
    <name evidence="11" type="ORF">B0T18DRAFT_410145</name>
</gene>
<comment type="subcellular location">
    <subcellularLocation>
        <location evidence="1">Endomembrane system</location>
        <topology evidence="1">Multi-pass membrane protein</topology>
    </subcellularLocation>
</comment>
<feature type="compositionally biased region" description="Polar residues" evidence="8">
    <location>
        <begin position="388"/>
        <end position="399"/>
    </location>
</feature>
<keyword evidence="3" id="KW-0813">Transport</keyword>
<keyword evidence="4 9" id="KW-0812">Transmembrane</keyword>
<feature type="compositionally biased region" description="Basic residues" evidence="8">
    <location>
        <begin position="436"/>
        <end position="456"/>
    </location>
</feature>
<feature type="transmembrane region" description="Helical" evidence="9">
    <location>
        <begin position="244"/>
        <end position="263"/>
    </location>
</feature>
<evidence type="ECO:0000256" key="7">
    <source>
        <dbReference type="ARBA" id="ARBA00023136"/>
    </source>
</evidence>
<feature type="compositionally biased region" description="Basic and acidic residues" evidence="8">
    <location>
        <begin position="348"/>
        <end position="357"/>
    </location>
</feature>
<dbReference type="GO" id="GO:0012505">
    <property type="term" value="C:endomembrane system"/>
    <property type="evidence" value="ECO:0007669"/>
    <property type="project" value="UniProtKB-SubCell"/>
</dbReference>
<keyword evidence="7 9" id="KW-0472">Membrane</keyword>
<dbReference type="Gene3D" id="1.20.1420.30">
    <property type="entry name" value="NCX, central ion-binding region"/>
    <property type="match status" value="2"/>
</dbReference>
<feature type="compositionally biased region" description="Basic and acidic residues" evidence="8">
    <location>
        <begin position="457"/>
        <end position="466"/>
    </location>
</feature>
<dbReference type="PANTHER" id="PTHR31503">
    <property type="entry name" value="VACUOLAR CALCIUM ION TRANSPORTER"/>
    <property type="match status" value="1"/>
</dbReference>
<dbReference type="AlphaFoldDB" id="A0AA40K4N6"/>
<reference evidence="11" key="1">
    <citation type="submission" date="2023-06" db="EMBL/GenBank/DDBJ databases">
        <title>Genome-scale phylogeny and comparative genomics of the fungal order Sordariales.</title>
        <authorList>
            <consortium name="Lawrence Berkeley National Laboratory"/>
            <person name="Hensen N."/>
            <person name="Bonometti L."/>
            <person name="Westerberg I."/>
            <person name="Brannstrom I.O."/>
            <person name="Guillou S."/>
            <person name="Cros-Aarteil S."/>
            <person name="Calhoun S."/>
            <person name="Haridas S."/>
            <person name="Kuo A."/>
            <person name="Mondo S."/>
            <person name="Pangilinan J."/>
            <person name="Riley R."/>
            <person name="LaButti K."/>
            <person name="Andreopoulos B."/>
            <person name="Lipzen A."/>
            <person name="Chen C."/>
            <person name="Yanf M."/>
            <person name="Daum C."/>
            <person name="Ng V."/>
            <person name="Clum A."/>
            <person name="Steindorff A."/>
            <person name="Ohm R."/>
            <person name="Martin F."/>
            <person name="Silar P."/>
            <person name="Natvig D."/>
            <person name="Lalanne C."/>
            <person name="Gautier V."/>
            <person name="Ament-velasquez S.L."/>
            <person name="Kruys A."/>
            <person name="Hutchinson M.I."/>
            <person name="Powell A.J."/>
            <person name="Barry K."/>
            <person name="Miller A.N."/>
            <person name="Grigoriev I.V."/>
            <person name="Debuchy R."/>
            <person name="Gladieux P."/>
            <person name="Thoren M.H."/>
            <person name="Johannesson H."/>
        </authorList>
    </citation>
    <scope>NUCLEOTIDE SEQUENCE</scope>
    <source>
        <strain evidence="11">SMH3187-1</strain>
    </source>
</reference>
<evidence type="ECO:0000313" key="11">
    <source>
        <dbReference type="EMBL" id="KAK0745783.1"/>
    </source>
</evidence>
<evidence type="ECO:0000259" key="10">
    <source>
        <dbReference type="Pfam" id="PF01699"/>
    </source>
</evidence>
<dbReference type="PANTHER" id="PTHR31503:SF18">
    <property type="entry name" value="CA(2+)_H(+) EXCHANGER, PUTATIVE (EUROFUNG)-RELATED"/>
    <property type="match status" value="1"/>
</dbReference>
<dbReference type="InterPro" id="IPR004837">
    <property type="entry name" value="NaCa_Exmemb"/>
</dbReference>
<evidence type="ECO:0000256" key="8">
    <source>
        <dbReference type="SAM" id="MobiDB-lite"/>
    </source>
</evidence>
<evidence type="ECO:0000256" key="9">
    <source>
        <dbReference type="SAM" id="Phobius"/>
    </source>
</evidence>
<feature type="transmembrane region" description="Helical" evidence="9">
    <location>
        <begin position="611"/>
        <end position="630"/>
    </location>
</feature>
<accession>A0AA40K4N6</accession>
<dbReference type="InterPro" id="IPR044880">
    <property type="entry name" value="NCX_ion-bd_dom_sf"/>
</dbReference>
<evidence type="ECO:0000256" key="2">
    <source>
        <dbReference type="ARBA" id="ARBA00008170"/>
    </source>
</evidence>
<feature type="transmembrane region" description="Helical" evidence="9">
    <location>
        <begin position="208"/>
        <end position="232"/>
    </location>
</feature>
<dbReference type="GO" id="GO:0015369">
    <property type="term" value="F:calcium:proton antiporter activity"/>
    <property type="evidence" value="ECO:0007669"/>
    <property type="project" value="TreeGrafter"/>
</dbReference>
<evidence type="ECO:0000256" key="4">
    <source>
        <dbReference type="ARBA" id="ARBA00022692"/>
    </source>
</evidence>
<dbReference type="GO" id="GO:0006874">
    <property type="term" value="P:intracellular calcium ion homeostasis"/>
    <property type="evidence" value="ECO:0007669"/>
    <property type="project" value="TreeGrafter"/>
</dbReference>
<name>A0AA40K4N6_9PEZI</name>
<feature type="transmembrane region" description="Helical" evidence="9">
    <location>
        <begin position="645"/>
        <end position="668"/>
    </location>
</feature>
<feature type="transmembrane region" description="Helical" evidence="9">
    <location>
        <begin position="180"/>
        <end position="202"/>
    </location>
</feature>
<dbReference type="FunFam" id="1.20.1420.30:FF:000016">
    <property type="entry name" value="Membrane bound cation transporter"/>
    <property type="match status" value="1"/>
</dbReference>
<feature type="compositionally biased region" description="Basic residues" evidence="8">
    <location>
        <begin position="358"/>
        <end position="372"/>
    </location>
</feature>
<feature type="domain" description="Sodium/calcium exchanger membrane region" evidence="10">
    <location>
        <begin position="149"/>
        <end position="303"/>
    </location>
</feature>
<feature type="transmembrane region" description="Helical" evidence="9">
    <location>
        <begin position="148"/>
        <end position="168"/>
    </location>
</feature>
<evidence type="ECO:0000313" key="12">
    <source>
        <dbReference type="Proteomes" id="UP001172155"/>
    </source>
</evidence>
<evidence type="ECO:0000256" key="5">
    <source>
        <dbReference type="ARBA" id="ARBA00022989"/>
    </source>
</evidence>
<feature type="transmembrane region" description="Helical" evidence="9">
    <location>
        <begin position="708"/>
        <end position="729"/>
    </location>
</feature>
<evidence type="ECO:0000256" key="6">
    <source>
        <dbReference type="ARBA" id="ARBA00023065"/>
    </source>
</evidence>
<feature type="region of interest" description="Disordered" evidence="8">
    <location>
        <begin position="328"/>
        <end position="466"/>
    </location>
</feature>
<protein>
    <submittedName>
        <fullName evidence="11">Sodium/calcium exchanger protein-domain-containing protein</fullName>
    </submittedName>
</protein>